<dbReference type="KEGG" id="ngr:NAEGRDRAFT_58655"/>
<dbReference type="GeneID" id="8862636"/>
<sequence>MSLVVYRLENSQAVSEKKHQIFEKTLNNTNDEKTNSGNNEDRTKSTVLDLRTCTQVAQTSSLLGMLENLKKLSLTSQVAIESITREADKTFERVYQVHEKVIILTEKVNRIKEFYDNSQFEEIQRKQVIQRVDYKEPEQGRFNSETIPYGWFEQYQKCEDMPNFRIVDEYLLKPPYLQSYYKNYSNPDGLFSTWKDTFVRHLRNEQQKERELHNQTQSSQTQSIIFLKKKHSVGDVIVPEKRVKKVIPVWKKYDKNNGSKVTLQQEGTIFENIQQITISENQNQSLSRTRSSVLRSAGSQKKIDNSVLSPEEPKIKSPMEEKMKTLLKKTRSQNNTLEAVTTQKLPEIQPNQNTLTPDYSPESKVIEIAPSSEQVNQPVSIIPPVPNIPPPPVNIVPVAKPVDLKPIVPPVPKTQPVPPSINISLSQSLVNSATAISGKAMLKPTSPREQTAKNDAVADLLEGIRNGIKLSKASERVLAEKPAAKQSFDVFSVLKEKFKFANAEMSTDSFCPSASGTFTEDW</sequence>
<dbReference type="InParanoid" id="D2VM83"/>
<organism evidence="4">
    <name type="scientific">Naegleria gruberi</name>
    <name type="common">Amoeba</name>
    <dbReference type="NCBI Taxonomy" id="5762"/>
    <lineage>
        <taxon>Eukaryota</taxon>
        <taxon>Discoba</taxon>
        <taxon>Heterolobosea</taxon>
        <taxon>Tetramitia</taxon>
        <taxon>Eutetramitia</taxon>
        <taxon>Vahlkampfiidae</taxon>
        <taxon>Naegleria</taxon>
    </lineage>
</organism>
<dbReference type="OrthoDB" id="10449212at2759"/>
<gene>
    <name evidence="3" type="ORF">NAEGRDRAFT_58655</name>
</gene>
<name>D2VM83_NAEGR</name>
<dbReference type="Gene3D" id="6.10.280.150">
    <property type="match status" value="1"/>
</dbReference>
<evidence type="ECO:0000313" key="4">
    <source>
        <dbReference type="Proteomes" id="UP000006671"/>
    </source>
</evidence>
<evidence type="ECO:0000259" key="2">
    <source>
        <dbReference type="PROSITE" id="PS51082"/>
    </source>
</evidence>
<feature type="domain" description="WH2" evidence="2">
    <location>
        <begin position="456"/>
        <end position="473"/>
    </location>
</feature>
<dbReference type="PROSITE" id="PS51082">
    <property type="entry name" value="WH2"/>
    <property type="match status" value="1"/>
</dbReference>
<reference evidence="3 4" key="1">
    <citation type="journal article" date="2010" name="Cell">
        <title>The genome of Naegleria gruberi illuminates early eukaryotic versatility.</title>
        <authorList>
            <person name="Fritz-Laylin L.K."/>
            <person name="Prochnik S.E."/>
            <person name="Ginger M.L."/>
            <person name="Dacks J.B."/>
            <person name="Carpenter M.L."/>
            <person name="Field M.C."/>
            <person name="Kuo A."/>
            <person name="Paredez A."/>
            <person name="Chapman J."/>
            <person name="Pham J."/>
            <person name="Shu S."/>
            <person name="Neupane R."/>
            <person name="Cipriano M."/>
            <person name="Mancuso J."/>
            <person name="Tu H."/>
            <person name="Salamov A."/>
            <person name="Lindquist E."/>
            <person name="Shapiro H."/>
            <person name="Lucas S."/>
            <person name="Grigoriev I.V."/>
            <person name="Cande W.Z."/>
            <person name="Fulton C."/>
            <person name="Rokhsar D.S."/>
            <person name="Dawson S.C."/>
        </authorList>
    </citation>
    <scope>NUCLEOTIDE SEQUENCE [LARGE SCALE GENOMIC DNA]</scope>
    <source>
        <strain evidence="3 4">NEG-M</strain>
    </source>
</reference>
<dbReference type="VEuPathDB" id="AmoebaDB:NAEGRDRAFT_58655"/>
<proteinExistence type="predicted"/>
<dbReference type="OMA" id="SHENYSV"/>
<dbReference type="GO" id="GO:0003779">
    <property type="term" value="F:actin binding"/>
    <property type="evidence" value="ECO:0007669"/>
    <property type="project" value="InterPro"/>
</dbReference>
<feature type="region of interest" description="Disordered" evidence="1">
    <location>
        <begin position="24"/>
        <end position="44"/>
    </location>
</feature>
<dbReference type="InterPro" id="IPR003124">
    <property type="entry name" value="WH2_dom"/>
</dbReference>
<accession>D2VM83</accession>
<protein>
    <submittedName>
        <fullName evidence="3">H+ transporting two-sector ATPase</fullName>
    </submittedName>
</protein>
<evidence type="ECO:0000313" key="3">
    <source>
        <dbReference type="EMBL" id="EFC41944.1"/>
    </source>
</evidence>
<dbReference type="EMBL" id="GG738882">
    <property type="protein sequence ID" value="EFC41944.1"/>
    <property type="molecule type" value="Genomic_DNA"/>
</dbReference>
<dbReference type="RefSeq" id="XP_002674688.1">
    <property type="nucleotide sequence ID" value="XM_002674642.1"/>
</dbReference>
<dbReference type="Proteomes" id="UP000006671">
    <property type="component" value="Unassembled WGS sequence"/>
</dbReference>
<evidence type="ECO:0000256" key="1">
    <source>
        <dbReference type="SAM" id="MobiDB-lite"/>
    </source>
</evidence>
<dbReference type="AlphaFoldDB" id="D2VM83"/>
<feature type="compositionally biased region" description="Basic and acidic residues" evidence="1">
    <location>
        <begin position="30"/>
        <end position="44"/>
    </location>
</feature>
<dbReference type="STRING" id="5762.D2VM83"/>
<keyword evidence="4" id="KW-1185">Reference proteome</keyword>